<feature type="region of interest" description="Disordered" evidence="3">
    <location>
        <begin position="247"/>
        <end position="279"/>
    </location>
</feature>
<keyword evidence="1" id="KW-0479">Metal-binding</keyword>
<evidence type="ECO:0000256" key="1">
    <source>
        <dbReference type="ARBA" id="ARBA00022723"/>
    </source>
</evidence>
<keyword evidence="4" id="KW-0732">Signal</keyword>
<evidence type="ECO:0000313" key="7">
    <source>
        <dbReference type="Proteomes" id="UP001559025"/>
    </source>
</evidence>
<evidence type="ECO:0000256" key="4">
    <source>
        <dbReference type="SAM" id="SignalP"/>
    </source>
</evidence>
<dbReference type="InterPro" id="IPR002048">
    <property type="entry name" value="EF_hand_dom"/>
</dbReference>
<feature type="domain" description="EF-hand" evidence="5">
    <location>
        <begin position="54"/>
        <end position="89"/>
    </location>
</feature>
<dbReference type="PROSITE" id="PS00018">
    <property type="entry name" value="EF_HAND_1"/>
    <property type="match status" value="3"/>
</dbReference>
<dbReference type="PANTHER" id="PTHR10827">
    <property type="entry name" value="RETICULOCALBIN"/>
    <property type="match status" value="1"/>
</dbReference>
<name>A0ABV3WYC1_9HYPH</name>
<feature type="region of interest" description="Disordered" evidence="3">
    <location>
        <begin position="96"/>
        <end position="140"/>
    </location>
</feature>
<dbReference type="SUPFAM" id="SSF47473">
    <property type="entry name" value="EF-hand"/>
    <property type="match status" value="2"/>
</dbReference>
<feature type="compositionally biased region" description="Basic and acidic residues" evidence="3">
    <location>
        <begin position="115"/>
        <end position="140"/>
    </location>
</feature>
<dbReference type="PROSITE" id="PS50222">
    <property type="entry name" value="EF_HAND_2"/>
    <property type="match status" value="3"/>
</dbReference>
<evidence type="ECO:0000313" key="6">
    <source>
        <dbReference type="EMBL" id="MEX4009685.1"/>
    </source>
</evidence>
<dbReference type="InterPro" id="IPR018247">
    <property type="entry name" value="EF_Hand_1_Ca_BS"/>
</dbReference>
<dbReference type="PANTHER" id="PTHR10827:SF98">
    <property type="entry name" value="45 KDA CALCIUM-BINDING PROTEIN"/>
    <property type="match status" value="1"/>
</dbReference>
<dbReference type="EMBL" id="JAZHFV010000006">
    <property type="protein sequence ID" value="MEX4009685.1"/>
    <property type="molecule type" value="Genomic_DNA"/>
</dbReference>
<reference evidence="6 7" key="1">
    <citation type="submission" date="2024-01" db="EMBL/GenBank/DDBJ databases">
        <title>New evidence supports the origin of RcGTA from prophage.</title>
        <authorList>
            <person name="Xu Y."/>
            <person name="Liu B."/>
            <person name="Chen F."/>
        </authorList>
    </citation>
    <scope>NUCLEOTIDE SEQUENCE [LARGE SCALE GENOMIC DNA]</scope>
    <source>
        <strain evidence="6 7">CBW1107-2</strain>
    </source>
</reference>
<dbReference type="Pfam" id="PF13202">
    <property type="entry name" value="EF-hand_5"/>
    <property type="match status" value="4"/>
</dbReference>
<evidence type="ECO:0000256" key="2">
    <source>
        <dbReference type="ARBA" id="ARBA00022737"/>
    </source>
</evidence>
<dbReference type="InterPro" id="IPR011992">
    <property type="entry name" value="EF-hand-dom_pair"/>
</dbReference>
<evidence type="ECO:0000256" key="3">
    <source>
        <dbReference type="SAM" id="MobiDB-lite"/>
    </source>
</evidence>
<comment type="caution">
    <text evidence="6">The sequence shown here is derived from an EMBL/GenBank/DDBJ whole genome shotgun (WGS) entry which is preliminary data.</text>
</comment>
<dbReference type="RefSeq" id="WP_368804563.1">
    <property type="nucleotide sequence ID" value="NZ_JAZHFV010000006.1"/>
</dbReference>
<feature type="compositionally biased region" description="Basic and acidic residues" evidence="3">
    <location>
        <begin position="96"/>
        <end position="108"/>
    </location>
</feature>
<sequence length="279" mass="31247">MKKLIIIALAASGAAVAQAQAETPDQRNGRGEFRAEMRALIAGDGMDVAALANLMQERATARFEALDADGDGIVTKDDVLAAAAERAQTRFERMGPNEDGIVKHEGRHGWRKHGERAERGERRQPLSEEQRAERMQERTSERFARLDTDGDGMISPEEFQAGATGRMERFAEHRERRAERRAEMPEEMRQMHAQFRTMMREGMDLDAFSGFARDRASARFDAMDADGNGELTADEFTAGLSERAERVFARMDRNEDGKVTSDDRPNRAGKRGDGPRSKD</sequence>
<keyword evidence="7" id="KW-1185">Reference proteome</keyword>
<dbReference type="SMART" id="SM00054">
    <property type="entry name" value="EFh"/>
    <property type="match status" value="3"/>
</dbReference>
<dbReference type="Proteomes" id="UP001559025">
    <property type="component" value="Unassembled WGS sequence"/>
</dbReference>
<protein>
    <recommendedName>
        <fullName evidence="5">EF-hand domain-containing protein</fullName>
    </recommendedName>
</protein>
<feature type="domain" description="EF-hand" evidence="5">
    <location>
        <begin position="211"/>
        <end position="246"/>
    </location>
</feature>
<keyword evidence="2" id="KW-0677">Repeat</keyword>
<feature type="signal peptide" evidence="4">
    <location>
        <begin position="1"/>
        <end position="19"/>
    </location>
</feature>
<dbReference type="Gene3D" id="1.10.238.10">
    <property type="entry name" value="EF-hand"/>
    <property type="match status" value="2"/>
</dbReference>
<gene>
    <name evidence="6" type="ORF">V1479_20420</name>
</gene>
<proteinExistence type="predicted"/>
<feature type="chain" id="PRO_5045139622" description="EF-hand domain-containing protein" evidence="4">
    <location>
        <begin position="20"/>
        <end position="279"/>
    </location>
</feature>
<accession>A0ABV3WYC1</accession>
<evidence type="ECO:0000259" key="5">
    <source>
        <dbReference type="PROSITE" id="PS50222"/>
    </source>
</evidence>
<organism evidence="6 7">
    <name type="scientific">Neoaquamicrobium sediminum</name>
    <dbReference type="NCBI Taxonomy" id="1849104"/>
    <lineage>
        <taxon>Bacteria</taxon>
        <taxon>Pseudomonadati</taxon>
        <taxon>Pseudomonadota</taxon>
        <taxon>Alphaproteobacteria</taxon>
        <taxon>Hyphomicrobiales</taxon>
        <taxon>Phyllobacteriaceae</taxon>
        <taxon>Neoaquamicrobium</taxon>
    </lineage>
</organism>
<feature type="domain" description="EF-hand" evidence="5">
    <location>
        <begin position="134"/>
        <end position="169"/>
    </location>
</feature>